<dbReference type="RefSeq" id="WP_307404075.1">
    <property type="nucleotide sequence ID" value="NZ_JAUSTW010000001.1"/>
</dbReference>
<reference evidence="2 3" key="1">
    <citation type="submission" date="2023-07" db="EMBL/GenBank/DDBJ databases">
        <title>Genomic Encyclopedia of Type Strains, Phase IV (KMG-IV): sequencing the most valuable type-strain genomes for metagenomic binning, comparative biology and taxonomic classification.</title>
        <authorList>
            <person name="Goeker M."/>
        </authorList>
    </citation>
    <scope>NUCLEOTIDE SEQUENCE [LARGE SCALE GENOMIC DNA]</scope>
    <source>
        <strain evidence="2 3">DSM 27594</strain>
    </source>
</reference>
<dbReference type="SUPFAM" id="SSF69304">
    <property type="entry name" value="Tricorn protease N-terminal domain"/>
    <property type="match status" value="1"/>
</dbReference>
<organism evidence="2 3">
    <name type="scientific">Neobacillus ginsengisoli</name>
    <dbReference type="NCBI Taxonomy" id="904295"/>
    <lineage>
        <taxon>Bacteria</taxon>
        <taxon>Bacillati</taxon>
        <taxon>Bacillota</taxon>
        <taxon>Bacilli</taxon>
        <taxon>Bacillales</taxon>
        <taxon>Bacillaceae</taxon>
        <taxon>Neobacillus</taxon>
    </lineage>
</organism>
<evidence type="ECO:0000259" key="1">
    <source>
        <dbReference type="Pfam" id="PF21101"/>
    </source>
</evidence>
<protein>
    <recommendedName>
        <fullName evidence="1">YqgU-like 6-bladed beta-propeller domain-containing protein</fullName>
    </recommendedName>
</protein>
<feature type="domain" description="YqgU-like 6-bladed beta-propeller" evidence="1">
    <location>
        <begin position="94"/>
        <end position="359"/>
    </location>
</feature>
<dbReference type="InterPro" id="IPR048421">
    <property type="entry name" value="YqgU_beta-prop"/>
</dbReference>
<gene>
    <name evidence="2" type="ORF">J2S10_000410</name>
</gene>
<comment type="caution">
    <text evidence="2">The sequence shown here is derived from an EMBL/GenBank/DDBJ whole genome shotgun (WGS) entry which is preliminary data.</text>
</comment>
<evidence type="ECO:0000313" key="3">
    <source>
        <dbReference type="Proteomes" id="UP001224122"/>
    </source>
</evidence>
<accession>A0ABT9XP34</accession>
<name>A0ABT9XP34_9BACI</name>
<evidence type="ECO:0000313" key="2">
    <source>
        <dbReference type="EMBL" id="MDQ0197305.1"/>
    </source>
</evidence>
<dbReference type="EMBL" id="JAUSTW010000001">
    <property type="protein sequence ID" value="MDQ0197305.1"/>
    <property type="molecule type" value="Genomic_DNA"/>
</dbReference>
<dbReference type="PROSITE" id="PS51257">
    <property type="entry name" value="PROKAR_LIPOPROTEIN"/>
    <property type="match status" value="1"/>
</dbReference>
<keyword evidence="3" id="KW-1185">Reference proteome</keyword>
<dbReference type="Pfam" id="PF21101">
    <property type="entry name" value="YqgU"/>
    <property type="match status" value="1"/>
</dbReference>
<sequence length="382" mass="43801">MVHSEKVPKILSLFLFLSVLIFFLGACSNPIHSKPISPARNEKKKASLTDFNGKWKIPISIPEGEFYKISGWISEDQVLYITNHEQTSNVYHYNLLSGKSVLVYKSDHPIVTVQISPSKRYILIQSSPSTYEGVVTVINTKGSEIWKQSIAAYELAFEWNPYNDSEILVSKFNEDWTFKMMLVDLKGSPKASDISLPQPFNKWIDKETLAYINWDNTNPSLFAPLMIKELGDEKEKTISPAVFQFTAFRHLLLTITVNEQDKSKAIYSFYDKEKRPISTFTIPQLTTYSDWLVPFNDYNDKKQEFISFRPLKSTEFDSYTEGYQLVSYDLKKGSSKLILGALKNEPLNFSPSGEACLYGNSFEKVIDLKAKKIYELIKNESK</sequence>
<proteinExistence type="predicted"/>
<dbReference type="Proteomes" id="UP001224122">
    <property type="component" value="Unassembled WGS sequence"/>
</dbReference>